<organism evidence="6 7">
    <name type="scientific">Turneriella parva (strain ATCC BAA-1111 / DSM 21527 / NCTC 11395 / H)</name>
    <name type="common">Leptospira parva</name>
    <dbReference type="NCBI Taxonomy" id="869212"/>
    <lineage>
        <taxon>Bacteria</taxon>
        <taxon>Pseudomonadati</taxon>
        <taxon>Spirochaetota</taxon>
        <taxon>Spirochaetia</taxon>
        <taxon>Leptospirales</taxon>
        <taxon>Leptospiraceae</taxon>
        <taxon>Turneriella</taxon>
    </lineage>
</organism>
<keyword evidence="3 5" id="KW-0687">Ribonucleoprotein</keyword>
<sequence length="76" mass="8628">MAKADKKKSGKKISFAELSDAELTRYHLDFRKELQEIRFSMVTSSYPNNARVGTLKKDIARILTVQNQRKGQAAKA</sequence>
<dbReference type="OrthoDB" id="9815192at2"/>
<dbReference type="STRING" id="869212.Turpa_2557"/>
<dbReference type="Gene3D" id="1.10.287.310">
    <property type="match status" value="1"/>
</dbReference>
<dbReference type="InterPro" id="IPR018254">
    <property type="entry name" value="Ribosomal_uL29_CS"/>
</dbReference>
<dbReference type="InterPro" id="IPR036049">
    <property type="entry name" value="Ribosomal_uL29_sf"/>
</dbReference>
<dbReference type="GO" id="GO:1990904">
    <property type="term" value="C:ribonucleoprotein complex"/>
    <property type="evidence" value="ECO:0007669"/>
    <property type="project" value="UniProtKB-KW"/>
</dbReference>
<dbReference type="CDD" id="cd00427">
    <property type="entry name" value="Ribosomal_L29_HIP"/>
    <property type="match status" value="1"/>
</dbReference>
<dbReference type="InterPro" id="IPR001854">
    <property type="entry name" value="Ribosomal_uL29"/>
</dbReference>
<proteinExistence type="inferred from homology"/>
<evidence type="ECO:0000256" key="3">
    <source>
        <dbReference type="ARBA" id="ARBA00023274"/>
    </source>
</evidence>
<evidence type="ECO:0000313" key="6">
    <source>
        <dbReference type="EMBL" id="AFM13197.1"/>
    </source>
</evidence>
<keyword evidence="7" id="KW-1185">Reference proteome</keyword>
<reference evidence="6 7" key="1">
    <citation type="submission" date="2012-06" db="EMBL/GenBank/DDBJ databases">
        <title>The complete chromosome of genome of Turneriella parva DSM 21527.</title>
        <authorList>
            <consortium name="US DOE Joint Genome Institute (JGI-PGF)"/>
            <person name="Lucas S."/>
            <person name="Han J."/>
            <person name="Lapidus A."/>
            <person name="Bruce D."/>
            <person name="Goodwin L."/>
            <person name="Pitluck S."/>
            <person name="Peters L."/>
            <person name="Kyrpides N."/>
            <person name="Mavromatis K."/>
            <person name="Ivanova N."/>
            <person name="Mikhailova N."/>
            <person name="Chertkov O."/>
            <person name="Detter J.C."/>
            <person name="Tapia R."/>
            <person name="Han C."/>
            <person name="Land M."/>
            <person name="Hauser L."/>
            <person name="Markowitz V."/>
            <person name="Cheng J.-F."/>
            <person name="Hugenholtz P."/>
            <person name="Woyke T."/>
            <person name="Wu D."/>
            <person name="Gronow S."/>
            <person name="Wellnitz S."/>
            <person name="Brambilla E."/>
            <person name="Klenk H.-P."/>
            <person name="Eisen J.A."/>
        </authorList>
    </citation>
    <scope>NUCLEOTIDE SEQUENCE [LARGE SCALE GENOMIC DNA]</scope>
    <source>
        <strain evidence="7">ATCC BAA-1111 / DSM 21527 / NCTC 11395 / H</strain>
    </source>
</reference>
<dbReference type="SUPFAM" id="SSF46561">
    <property type="entry name" value="Ribosomal protein L29 (L29p)"/>
    <property type="match status" value="1"/>
</dbReference>
<evidence type="ECO:0000256" key="1">
    <source>
        <dbReference type="ARBA" id="ARBA00009254"/>
    </source>
</evidence>
<keyword evidence="2 5" id="KW-0689">Ribosomal protein</keyword>
<evidence type="ECO:0000256" key="4">
    <source>
        <dbReference type="ARBA" id="ARBA00035204"/>
    </source>
</evidence>
<dbReference type="GO" id="GO:0003735">
    <property type="term" value="F:structural constituent of ribosome"/>
    <property type="evidence" value="ECO:0007669"/>
    <property type="project" value="InterPro"/>
</dbReference>
<dbReference type="RefSeq" id="WP_014803702.1">
    <property type="nucleotide sequence ID" value="NC_018020.1"/>
</dbReference>
<evidence type="ECO:0000313" key="7">
    <source>
        <dbReference type="Proteomes" id="UP000006048"/>
    </source>
</evidence>
<name>I4B7E0_TURPD</name>
<comment type="similarity">
    <text evidence="1 5">Belongs to the universal ribosomal protein uL29 family.</text>
</comment>
<evidence type="ECO:0000256" key="2">
    <source>
        <dbReference type="ARBA" id="ARBA00022980"/>
    </source>
</evidence>
<accession>I4B7E0</accession>
<evidence type="ECO:0000256" key="5">
    <source>
        <dbReference type="HAMAP-Rule" id="MF_00374"/>
    </source>
</evidence>
<dbReference type="GO" id="GO:0005840">
    <property type="term" value="C:ribosome"/>
    <property type="evidence" value="ECO:0007669"/>
    <property type="project" value="UniProtKB-KW"/>
</dbReference>
<dbReference type="GO" id="GO:0006412">
    <property type="term" value="P:translation"/>
    <property type="evidence" value="ECO:0007669"/>
    <property type="project" value="UniProtKB-UniRule"/>
</dbReference>
<dbReference type="Proteomes" id="UP000006048">
    <property type="component" value="Chromosome"/>
</dbReference>
<dbReference type="PROSITE" id="PS00579">
    <property type="entry name" value="RIBOSOMAL_L29"/>
    <property type="match status" value="1"/>
</dbReference>
<dbReference type="HAMAP" id="MF_00374">
    <property type="entry name" value="Ribosomal_uL29"/>
    <property type="match status" value="1"/>
</dbReference>
<gene>
    <name evidence="5" type="primary">rpmC</name>
    <name evidence="6" type="ordered locus">Turpa_2557</name>
</gene>
<dbReference type="Pfam" id="PF00831">
    <property type="entry name" value="Ribosomal_L29"/>
    <property type="match status" value="1"/>
</dbReference>
<dbReference type="EMBL" id="CP002959">
    <property type="protein sequence ID" value="AFM13197.1"/>
    <property type="molecule type" value="Genomic_DNA"/>
</dbReference>
<dbReference type="AlphaFoldDB" id="I4B7E0"/>
<dbReference type="NCBIfam" id="TIGR00012">
    <property type="entry name" value="L29"/>
    <property type="match status" value="1"/>
</dbReference>
<protein>
    <recommendedName>
        <fullName evidence="4 5">Large ribosomal subunit protein uL29</fullName>
    </recommendedName>
</protein>
<dbReference type="KEGG" id="tpx:Turpa_2557"/>
<dbReference type="HOGENOM" id="CLU_158491_5_2_12"/>